<evidence type="ECO:0000256" key="1">
    <source>
        <dbReference type="ARBA" id="ARBA00008791"/>
    </source>
</evidence>
<accession>A0ABD6AG76</accession>
<gene>
    <name evidence="3" type="ORF">ACFQPE_20765</name>
</gene>
<dbReference type="PANTHER" id="PTHR46268">
    <property type="entry name" value="STRESS RESPONSE PROTEIN NHAX"/>
    <property type="match status" value="1"/>
</dbReference>
<dbReference type="SUPFAM" id="SSF52402">
    <property type="entry name" value="Adenine nucleotide alpha hydrolases-like"/>
    <property type="match status" value="1"/>
</dbReference>
<dbReference type="InterPro" id="IPR006015">
    <property type="entry name" value="Universal_stress_UspA"/>
</dbReference>
<name>A0ABD6AG76_9EURY</name>
<dbReference type="RefSeq" id="WP_276306794.1">
    <property type="nucleotide sequence ID" value="NZ_CP119994.1"/>
</dbReference>
<dbReference type="CDD" id="cd00293">
    <property type="entry name" value="USP-like"/>
    <property type="match status" value="1"/>
</dbReference>
<evidence type="ECO:0000259" key="2">
    <source>
        <dbReference type="Pfam" id="PF00582"/>
    </source>
</evidence>
<evidence type="ECO:0000313" key="3">
    <source>
        <dbReference type="EMBL" id="MFC7319205.1"/>
    </source>
</evidence>
<reference evidence="3 4" key="1">
    <citation type="journal article" date="2019" name="Int. J. Syst. Evol. Microbiol.">
        <title>The Global Catalogue of Microorganisms (GCM) 10K type strain sequencing project: providing services to taxonomists for standard genome sequencing and annotation.</title>
        <authorList>
            <consortium name="The Broad Institute Genomics Platform"/>
            <consortium name="The Broad Institute Genome Sequencing Center for Infectious Disease"/>
            <person name="Wu L."/>
            <person name="Ma J."/>
        </authorList>
    </citation>
    <scope>NUCLEOTIDE SEQUENCE [LARGE SCALE GENOMIC DNA]</scope>
    <source>
        <strain evidence="3 4">PSR21</strain>
    </source>
</reference>
<dbReference type="GeneID" id="79318027"/>
<dbReference type="PANTHER" id="PTHR46268:SF6">
    <property type="entry name" value="UNIVERSAL STRESS PROTEIN UP12"/>
    <property type="match status" value="1"/>
</dbReference>
<dbReference type="InterPro" id="IPR014729">
    <property type="entry name" value="Rossmann-like_a/b/a_fold"/>
</dbReference>
<dbReference type="Pfam" id="PF00582">
    <property type="entry name" value="Usp"/>
    <property type="match status" value="1"/>
</dbReference>
<dbReference type="EMBL" id="JBHTBF010000004">
    <property type="protein sequence ID" value="MFC7319205.1"/>
    <property type="molecule type" value="Genomic_DNA"/>
</dbReference>
<evidence type="ECO:0000313" key="4">
    <source>
        <dbReference type="Proteomes" id="UP001596547"/>
    </source>
</evidence>
<keyword evidence="4" id="KW-1185">Reference proteome</keyword>
<dbReference type="AlphaFoldDB" id="A0ABD6AG76"/>
<dbReference type="InterPro" id="IPR006016">
    <property type="entry name" value="UspA"/>
</dbReference>
<dbReference type="Proteomes" id="UP001596547">
    <property type="component" value="Unassembled WGS sequence"/>
</dbReference>
<proteinExistence type="inferred from homology"/>
<dbReference type="PRINTS" id="PR01438">
    <property type="entry name" value="UNVRSLSTRESS"/>
</dbReference>
<comment type="similarity">
    <text evidence="1">Belongs to the universal stress protein A family.</text>
</comment>
<organism evidence="3 4">
    <name type="scientific">Halomarina halobia</name>
    <dbReference type="NCBI Taxonomy" id="3033386"/>
    <lineage>
        <taxon>Archaea</taxon>
        <taxon>Methanobacteriati</taxon>
        <taxon>Methanobacteriota</taxon>
        <taxon>Stenosarchaea group</taxon>
        <taxon>Halobacteria</taxon>
        <taxon>Halobacteriales</taxon>
        <taxon>Natronomonadaceae</taxon>
        <taxon>Halomarina</taxon>
    </lineage>
</organism>
<sequence>MFNNILVPTDGSDTAEAALEHAIDLASRADAVIHVVYVADVTVARGGPMLDLLTEEGQRATKEAASRVSGAGLSVTRAVVEGKPSRAILEYADEARIDLIVMGTHGRTGLDRLFMGSVAGRVVRLAKVPVLTIRRP</sequence>
<comment type="caution">
    <text evidence="3">The sequence shown here is derived from an EMBL/GenBank/DDBJ whole genome shotgun (WGS) entry which is preliminary data.</text>
</comment>
<protein>
    <submittedName>
        <fullName evidence="3">Universal stress protein</fullName>
    </submittedName>
</protein>
<dbReference type="Gene3D" id="3.40.50.620">
    <property type="entry name" value="HUPs"/>
    <property type="match status" value="1"/>
</dbReference>
<feature type="domain" description="UspA" evidence="2">
    <location>
        <begin position="1"/>
        <end position="134"/>
    </location>
</feature>